<dbReference type="AlphaFoldDB" id="M0B2J6"/>
<dbReference type="EMBL" id="AOIP01000029">
    <property type="protein sequence ID" value="ELZ05121.1"/>
    <property type="molecule type" value="Genomic_DNA"/>
</dbReference>
<dbReference type="OrthoDB" id="351371at2157"/>
<comment type="caution">
    <text evidence="2">The sequence shown here is derived from an EMBL/GenBank/DDBJ whole genome shotgun (WGS) entry which is preliminary data.</text>
</comment>
<gene>
    <name evidence="2" type="ORF">C480_10939</name>
</gene>
<keyword evidence="1" id="KW-0812">Transmembrane</keyword>
<proteinExistence type="predicted"/>
<keyword evidence="1" id="KW-1133">Transmembrane helix</keyword>
<accession>M0B2J6</accession>
<dbReference type="RefSeq" id="WP_006665647.1">
    <property type="nucleotide sequence ID" value="NZ_AOIP01000029.1"/>
</dbReference>
<evidence type="ECO:0000256" key="1">
    <source>
        <dbReference type="SAM" id="Phobius"/>
    </source>
</evidence>
<keyword evidence="3" id="KW-1185">Reference proteome</keyword>
<dbReference type="Proteomes" id="UP000011591">
    <property type="component" value="Unassembled WGS sequence"/>
</dbReference>
<feature type="transmembrane region" description="Helical" evidence="1">
    <location>
        <begin position="12"/>
        <end position="33"/>
    </location>
</feature>
<evidence type="ECO:0000313" key="2">
    <source>
        <dbReference type="EMBL" id="ELZ05121.1"/>
    </source>
</evidence>
<protein>
    <submittedName>
        <fullName evidence="2">Uncharacterized protein</fullName>
    </submittedName>
</protein>
<organism evidence="2 3">
    <name type="scientific">Natrialba aegyptia DSM 13077</name>
    <dbReference type="NCBI Taxonomy" id="1227491"/>
    <lineage>
        <taxon>Archaea</taxon>
        <taxon>Methanobacteriati</taxon>
        <taxon>Methanobacteriota</taxon>
        <taxon>Stenosarchaea group</taxon>
        <taxon>Halobacteria</taxon>
        <taxon>Halobacteriales</taxon>
        <taxon>Natrialbaceae</taxon>
        <taxon>Natrialba</taxon>
    </lineage>
</organism>
<reference evidence="2 3" key="1">
    <citation type="journal article" date="2014" name="PLoS Genet.">
        <title>Phylogenetically driven sequencing of extremely halophilic archaea reveals strategies for static and dynamic osmo-response.</title>
        <authorList>
            <person name="Becker E.A."/>
            <person name="Seitzer P.M."/>
            <person name="Tritt A."/>
            <person name="Larsen D."/>
            <person name="Krusor M."/>
            <person name="Yao A.I."/>
            <person name="Wu D."/>
            <person name="Madern D."/>
            <person name="Eisen J.A."/>
            <person name="Darling A.E."/>
            <person name="Facciotti M.T."/>
        </authorList>
    </citation>
    <scope>NUCLEOTIDE SEQUENCE [LARGE SCALE GENOMIC DNA]</scope>
    <source>
        <strain evidence="2 3">DSM 13077</strain>
    </source>
</reference>
<sequence>METDPEPAKRVVTFDLMLALSNLVVCLLLGGVVAFEFDWWPVGVAAALVTGVLSAAADRGRAGQWLLSAVGILAIAVLVWLTITDALVLEAIPWLLLGLAAGIAVNRLYFGVVRPVPAFRRRGYTGDAAVDDRSQ</sequence>
<dbReference type="PATRIC" id="fig|1227491.4.peg.2244"/>
<feature type="transmembrane region" description="Helical" evidence="1">
    <location>
        <begin position="95"/>
        <end position="113"/>
    </location>
</feature>
<name>M0B2J6_9EURY</name>
<keyword evidence="1" id="KW-0472">Membrane</keyword>
<feature type="transmembrane region" description="Helical" evidence="1">
    <location>
        <begin position="64"/>
        <end position="83"/>
    </location>
</feature>
<evidence type="ECO:0000313" key="3">
    <source>
        <dbReference type="Proteomes" id="UP000011591"/>
    </source>
</evidence>
<feature type="transmembrane region" description="Helical" evidence="1">
    <location>
        <begin position="39"/>
        <end position="57"/>
    </location>
</feature>